<gene>
    <name evidence="10" type="ORF">UFOPK2928_00046</name>
    <name evidence="11" type="ORF">UFOPK3786_00065</name>
    <name evidence="12" type="ORF">UFOPK4010_00040</name>
</gene>
<evidence type="ECO:0000256" key="4">
    <source>
        <dbReference type="ARBA" id="ARBA00022692"/>
    </source>
</evidence>
<feature type="transmembrane region" description="Helical" evidence="8">
    <location>
        <begin position="6"/>
        <end position="31"/>
    </location>
</feature>
<evidence type="ECO:0000313" key="10">
    <source>
        <dbReference type="EMBL" id="CAB4768990.1"/>
    </source>
</evidence>
<evidence type="ECO:0000256" key="3">
    <source>
        <dbReference type="ARBA" id="ARBA00022679"/>
    </source>
</evidence>
<feature type="transmembrane region" description="Helical" evidence="8">
    <location>
        <begin position="93"/>
        <end position="117"/>
    </location>
</feature>
<dbReference type="AlphaFoldDB" id="A0A6J7JEY5"/>
<reference evidence="11" key="1">
    <citation type="submission" date="2020-05" db="EMBL/GenBank/DDBJ databases">
        <authorList>
            <person name="Chiriac C."/>
            <person name="Salcher M."/>
            <person name="Ghai R."/>
            <person name="Kavagutti S V."/>
        </authorList>
    </citation>
    <scope>NUCLEOTIDE SEQUENCE</scope>
</reference>
<keyword evidence="4 8" id="KW-0812">Transmembrane</keyword>
<keyword evidence="6 8" id="KW-0472">Membrane</keyword>
<evidence type="ECO:0000256" key="1">
    <source>
        <dbReference type="ARBA" id="ARBA00004651"/>
    </source>
</evidence>
<dbReference type="CDD" id="cd07571">
    <property type="entry name" value="ALP_N-acyl_transferase"/>
    <property type="match status" value="1"/>
</dbReference>
<dbReference type="InterPro" id="IPR045378">
    <property type="entry name" value="LNT_N"/>
</dbReference>
<dbReference type="NCBIfam" id="TIGR00546">
    <property type="entry name" value="lnt"/>
    <property type="match status" value="1"/>
</dbReference>
<feature type="transmembrane region" description="Helical" evidence="8">
    <location>
        <begin position="66"/>
        <end position="86"/>
    </location>
</feature>
<organism evidence="11">
    <name type="scientific">freshwater metagenome</name>
    <dbReference type="NCBI Taxonomy" id="449393"/>
    <lineage>
        <taxon>unclassified sequences</taxon>
        <taxon>metagenomes</taxon>
        <taxon>ecological metagenomes</taxon>
    </lineage>
</organism>
<proteinExistence type="inferred from homology"/>
<evidence type="ECO:0000256" key="7">
    <source>
        <dbReference type="ARBA" id="ARBA00023315"/>
    </source>
</evidence>
<dbReference type="SUPFAM" id="SSF56317">
    <property type="entry name" value="Carbon-nitrogen hydrolase"/>
    <property type="match status" value="1"/>
</dbReference>
<evidence type="ECO:0000313" key="11">
    <source>
        <dbReference type="EMBL" id="CAB4940802.1"/>
    </source>
</evidence>
<evidence type="ECO:0000256" key="2">
    <source>
        <dbReference type="ARBA" id="ARBA00022475"/>
    </source>
</evidence>
<feature type="transmembrane region" description="Helical" evidence="8">
    <location>
        <begin position="43"/>
        <end position="60"/>
    </location>
</feature>
<dbReference type="Gene3D" id="3.60.110.10">
    <property type="entry name" value="Carbon-nitrogen hydrolase"/>
    <property type="match status" value="1"/>
</dbReference>
<dbReference type="EMBL" id="CAEZZY010000002">
    <property type="protein sequence ID" value="CAB4768990.1"/>
    <property type="molecule type" value="Genomic_DNA"/>
</dbReference>
<keyword evidence="3" id="KW-0808">Transferase</keyword>
<sequence>MVMIALSAFLASAAFAPIGIWFYAVAGYALFLRRVLKTSRPKWQAFAFGLIYNAIVLHWSGKYVGALPWLLLSLLQALFYIPVGVVAKRTNSIWWVIFTLLLMEELRAIFPFGGFGWTRIAFSQVESPALAIVSYGGVLALSGVTLIFAALFSKIRFGNIVKFIVILLLLSFIPVNPQGSDSLKLLAVQGNTPSVGLDFNGRAKAVFNLHRDATYKFADEKYDAIIWPENAIDIDPSTYPEVAVDISRLTIEKNSPLIAGVVLNENGAPANASVMYSIGGKILSTYVKRGLTPFGEFMPLRKIAEFVSPYAASVVDFKAGVNLQVHEVAGSSLGPIICYEIINDHLVSQMSAQSSALLVQTNSATFAGTAESRQQLAITRIRAVENSRSVLSVSTVGISAFIDNNGQVVKATNENVQSALSGTVILNDQITPANKWRSPLKIAVLGLFLLFALIEMRKRKNL</sequence>
<evidence type="ECO:0000256" key="8">
    <source>
        <dbReference type="SAM" id="Phobius"/>
    </source>
</evidence>
<dbReference type="PANTHER" id="PTHR38686:SF1">
    <property type="entry name" value="APOLIPOPROTEIN N-ACYLTRANSFERASE"/>
    <property type="match status" value="1"/>
</dbReference>
<keyword evidence="7" id="KW-0012">Acyltransferase</keyword>
<dbReference type="EMBL" id="CAFBOU010000001">
    <property type="protein sequence ID" value="CAB4982149.1"/>
    <property type="molecule type" value="Genomic_DNA"/>
</dbReference>
<feature type="transmembrane region" description="Helical" evidence="8">
    <location>
        <begin position="129"/>
        <end position="152"/>
    </location>
</feature>
<dbReference type="InterPro" id="IPR003010">
    <property type="entry name" value="C-N_Hydrolase"/>
</dbReference>
<keyword evidence="2" id="KW-1003">Cell membrane</keyword>
<dbReference type="GO" id="GO:0042158">
    <property type="term" value="P:lipoprotein biosynthetic process"/>
    <property type="evidence" value="ECO:0007669"/>
    <property type="project" value="InterPro"/>
</dbReference>
<feature type="transmembrane region" description="Helical" evidence="8">
    <location>
        <begin position="159"/>
        <end position="175"/>
    </location>
</feature>
<dbReference type="Pfam" id="PF00795">
    <property type="entry name" value="CN_hydrolase"/>
    <property type="match status" value="1"/>
</dbReference>
<evidence type="ECO:0000313" key="12">
    <source>
        <dbReference type="EMBL" id="CAB4982149.1"/>
    </source>
</evidence>
<dbReference type="EMBL" id="CAFBNK010000005">
    <property type="protein sequence ID" value="CAB4940802.1"/>
    <property type="molecule type" value="Genomic_DNA"/>
</dbReference>
<dbReference type="InterPro" id="IPR036526">
    <property type="entry name" value="C-N_Hydrolase_sf"/>
</dbReference>
<feature type="domain" description="CN hydrolase" evidence="9">
    <location>
        <begin position="183"/>
        <end position="426"/>
    </location>
</feature>
<comment type="subcellular location">
    <subcellularLocation>
        <location evidence="1">Cell membrane</location>
        <topology evidence="1">Multi-pass membrane protein</topology>
    </subcellularLocation>
</comment>
<dbReference type="Pfam" id="PF20154">
    <property type="entry name" value="LNT_N"/>
    <property type="match status" value="1"/>
</dbReference>
<evidence type="ECO:0000259" key="9">
    <source>
        <dbReference type="PROSITE" id="PS50263"/>
    </source>
</evidence>
<accession>A0A6J7JEY5</accession>
<evidence type="ECO:0000256" key="5">
    <source>
        <dbReference type="ARBA" id="ARBA00022989"/>
    </source>
</evidence>
<dbReference type="InterPro" id="IPR004563">
    <property type="entry name" value="Apolipo_AcylTrfase"/>
</dbReference>
<dbReference type="GO" id="GO:0005886">
    <property type="term" value="C:plasma membrane"/>
    <property type="evidence" value="ECO:0007669"/>
    <property type="project" value="UniProtKB-SubCell"/>
</dbReference>
<dbReference type="HAMAP" id="MF_01148">
    <property type="entry name" value="Lnt"/>
    <property type="match status" value="1"/>
</dbReference>
<dbReference type="PANTHER" id="PTHR38686">
    <property type="entry name" value="APOLIPOPROTEIN N-ACYLTRANSFERASE"/>
    <property type="match status" value="1"/>
</dbReference>
<dbReference type="PROSITE" id="PS50263">
    <property type="entry name" value="CN_HYDROLASE"/>
    <property type="match status" value="1"/>
</dbReference>
<dbReference type="GO" id="GO:0016410">
    <property type="term" value="F:N-acyltransferase activity"/>
    <property type="evidence" value="ECO:0007669"/>
    <property type="project" value="InterPro"/>
</dbReference>
<keyword evidence="5 8" id="KW-1133">Transmembrane helix</keyword>
<evidence type="ECO:0000256" key="6">
    <source>
        <dbReference type="ARBA" id="ARBA00023136"/>
    </source>
</evidence>
<name>A0A6J7JEY5_9ZZZZ</name>
<protein>
    <submittedName>
        <fullName evidence="11">Unannotated protein</fullName>
    </submittedName>
</protein>